<evidence type="ECO:0000256" key="5">
    <source>
        <dbReference type="ARBA" id="ARBA00022884"/>
    </source>
</evidence>
<evidence type="ECO:0000256" key="4">
    <source>
        <dbReference type="ARBA" id="ARBA00022840"/>
    </source>
</evidence>
<evidence type="ECO:0000256" key="8">
    <source>
        <dbReference type="SAM" id="MobiDB-lite"/>
    </source>
</evidence>
<dbReference type="CTD" id="39871"/>
<dbReference type="CDD" id="cd17956">
    <property type="entry name" value="DEADc_DDX51"/>
    <property type="match status" value="1"/>
</dbReference>
<evidence type="ECO:0000313" key="12">
    <source>
        <dbReference type="Proteomes" id="UP000494040"/>
    </source>
</evidence>
<feature type="compositionally biased region" description="Basic residues" evidence="8">
    <location>
        <begin position="577"/>
        <end position="602"/>
    </location>
</feature>
<dbReference type="GO" id="GO:0005524">
    <property type="term" value="F:ATP binding"/>
    <property type="evidence" value="ECO:0007669"/>
    <property type="project" value="UniProtKB-UniRule"/>
</dbReference>
<organism evidence="11 12">
    <name type="scientific">Cimex lectularius</name>
    <name type="common">Bed bug</name>
    <name type="synonym">Acanthia lectularia</name>
    <dbReference type="NCBI Taxonomy" id="79782"/>
    <lineage>
        <taxon>Eukaryota</taxon>
        <taxon>Metazoa</taxon>
        <taxon>Ecdysozoa</taxon>
        <taxon>Arthropoda</taxon>
        <taxon>Hexapoda</taxon>
        <taxon>Insecta</taxon>
        <taxon>Pterygota</taxon>
        <taxon>Neoptera</taxon>
        <taxon>Paraneoptera</taxon>
        <taxon>Hemiptera</taxon>
        <taxon>Heteroptera</taxon>
        <taxon>Panheteroptera</taxon>
        <taxon>Cimicomorpha</taxon>
        <taxon>Cimicidae</taxon>
        <taxon>Cimex</taxon>
    </lineage>
</organism>
<feature type="region of interest" description="Disordered" evidence="8">
    <location>
        <begin position="568"/>
        <end position="602"/>
    </location>
</feature>
<dbReference type="CDD" id="cd18787">
    <property type="entry name" value="SF2_C_DEAD"/>
    <property type="match status" value="1"/>
</dbReference>
<dbReference type="InterPro" id="IPR000629">
    <property type="entry name" value="RNA-helicase_DEAD-box_CS"/>
</dbReference>
<dbReference type="Pfam" id="PF00270">
    <property type="entry name" value="DEAD"/>
    <property type="match status" value="1"/>
</dbReference>
<keyword evidence="1 6" id="KW-0547">Nucleotide-binding</keyword>
<dbReference type="Pfam" id="PF00271">
    <property type="entry name" value="Helicase_C"/>
    <property type="match status" value="1"/>
</dbReference>
<protein>
    <recommendedName>
        <fullName evidence="7">ATP-dependent RNA helicase</fullName>
        <ecNumber evidence="7">3.6.4.13</ecNumber>
    </recommendedName>
</protein>
<keyword evidence="2 6" id="KW-0378">Hydrolase</keyword>
<dbReference type="InterPro" id="IPR027417">
    <property type="entry name" value="P-loop_NTPase"/>
</dbReference>
<dbReference type="InterPro" id="IPR011545">
    <property type="entry name" value="DEAD/DEAH_box_helicase_dom"/>
</dbReference>
<dbReference type="GO" id="GO:0003723">
    <property type="term" value="F:RNA binding"/>
    <property type="evidence" value="ECO:0007669"/>
    <property type="project" value="UniProtKB-UniRule"/>
</dbReference>
<dbReference type="SUPFAM" id="SSF52540">
    <property type="entry name" value="P-loop containing nucleoside triphosphate hydrolases"/>
    <property type="match status" value="1"/>
</dbReference>
<feature type="domain" description="Helicase C-terminal" evidence="10">
    <location>
        <begin position="392"/>
        <end position="554"/>
    </location>
</feature>
<dbReference type="SMART" id="SM00487">
    <property type="entry name" value="DEXDc"/>
    <property type="match status" value="1"/>
</dbReference>
<feature type="region of interest" description="Disordered" evidence="8">
    <location>
        <begin position="31"/>
        <end position="50"/>
    </location>
</feature>
<keyword evidence="12" id="KW-1185">Reference proteome</keyword>
<evidence type="ECO:0000256" key="7">
    <source>
        <dbReference type="RuleBase" id="RU365068"/>
    </source>
</evidence>
<dbReference type="EC" id="3.6.4.13" evidence="7"/>
<dbReference type="PROSITE" id="PS51192">
    <property type="entry name" value="HELICASE_ATP_BIND_1"/>
    <property type="match status" value="1"/>
</dbReference>
<dbReference type="PROSITE" id="PS51194">
    <property type="entry name" value="HELICASE_CTER"/>
    <property type="match status" value="1"/>
</dbReference>
<evidence type="ECO:0000313" key="11">
    <source>
        <dbReference type="EnsemblMetazoa" id="XP_014245085.1"/>
    </source>
</evidence>
<evidence type="ECO:0000259" key="9">
    <source>
        <dbReference type="PROSITE" id="PS51192"/>
    </source>
</evidence>
<feature type="domain" description="Helicase ATP-binding" evidence="9">
    <location>
        <begin position="160"/>
        <end position="363"/>
    </location>
</feature>
<name>A0A8I6RJI8_CIMLE</name>
<dbReference type="SMART" id="SM00490">
    <property type="entry name" value="HELICc"/>
    <property type="match status" value="1"/>
</dbReference>
<evidence type="ECO:0000256" key="6">
    <source>
        <dbReference type="RuleBase" id="RU000492"/>
    </source>
</evidence>
<dbReference type="GeneID" id="106664149"/>
<keyword evidence="3 6" id="KW-0347">Helicase</keyword>
<comment type="similarity">
    <text evidence="6">Belongs to the DEAD box helicase family.</text>
</comment>
<keyword evidence="4 6" id="KW-0067">ATP-binding</keyword>
<dbReference type="KEGG" id="clec:106664149"/>
<reference evidence="11" key="1">
    <citation type="submission" date="2022-01" db="UniProtKB">
        <authorList>
            <consortium name="EnsemblMetazoa"/>
        </authorList>
    </citation>
    <scope>IDENTIFICATION</scope>
</reference>
<evidence type="ECO:0000256" key="3">
    <source>
        <dbReference type="ARBA" id="ARBA00022806"/>
    </source>
</evidence>
<dbReference type="PANTHER" id="PTHR24031">
    <property type="entry name" value="RNA HELICASE"/>
    <property type="match status" value="1"/>
</dbReference>
<dbReference type="OMA" id="HEVKAFD"/>
<keyword evidence="5 7" id="KW-0694">RNA-binding</keyword>
<dbReference type="EnsemblMetazoa" id="XM_014389599.2">
    <property type="protein sequence ID" value="XP_014245085.1"/>
    <property type="gene ID" value="LOC106664149"/>
</dbReference>
<comment type="domain">
    <text evidence="7">The Q motif is unique to and characteristic of the DEAD box family of RNA helicases and controls ATP binding and hydrolysis.</text>
</comment>
<proteinExistence type="inferred from homology"/>
<dbReference type="RefSeq" id="XP_014245085.1">
    <property type="nucleotide sequence ID" value="XM_014389599.2"/>
</dbReference>
<dbReference type="OrthoDB" id="3370at2759"/>
<comment type="catalytic activity">
    <reaction evidence="7">
        <text>ATP + H2O = ADP + phosphate + H(+)</text>
        <dbReference type="Rhea" id="RHEA:13065"/>
        <dbReference type="ChEBI" id="CHEBI:15377"/>
        <dbReference type="ChEBI" id="CHEBI:15378"/>
        <dbReference type="ChEBI" id="CHEBI:30616"/>
        <dbReference type="ChEBI" id="CHEBI:43474"/>
        <dbReference type="ChEBI" id="CHEBI:456216"/>
        <dbReference type="EC" id="3.6.4.13"/>
    </reaction>
</comment>
<evidence type="ECO:0000259" key="10">
    <source>
        <dbReference type="PROSITE" id="PS51194"/>
    </source>
</evidence>
<comment type="function">
    <text evidence="7">RNA helicase.</text>
</comment>
<evidence type="ECO:0000256" key="2">
    <source>
        <dbReference type="ARBA" id="ARBA00022801"/>
    </source>
</evidence>
<dbReference type="InterPro" id="IPR001650">
    <property type="entry name" value="Helicase_C-like"/>
</dbReference>
<dbReference type="AlphaFoldDB" id="A0A8I6RJI8"/>
<evidence type="ECO:0000256" key="1">
    <source>
        <dbReference type="ARBA" id="ARBA00022741"/>
    </source>
</evidence>
<sequence>MTTVIPRFQLTEEANTNENARKFFKKIEQRRKKKLNKESKKSENNDNNIDVCKNEVDASIPVNSAIESSDLSLQSNQDKNVFVLGGHKFEKTQKVNRVLPNWLQNPTVISTDLKDLKLKPKHLKLSKNIKENLKRNIKYLLPVQAEVIPWLMKDWQSKLGVRAKPSRDICVSAPTGSGKTLAYVIPIVHSLEKRLRLEIRALVIVPVQELALQVAKVFKEYVKGTNLKVLVTTGGKTSLVEDQKNLVRRLPGHKEAYERMVDILVTTPGRLVEHLHKTEGFVLKYLKYLVIDEADRVIDSMQNNWLYHLERHLEAQGTLIPNVLNLTSLNERIFTPQKLLFSATLSQDPEKLKQLNLFQPKLFTSVVKSSNENETTTGNTGDFIGKFTTPAELEEFYITVNEALKPLVVCQLLNMGWKKILCFTKSGENAHRLSNLLTLLNPKLVIKEISSALPRHVREETITNFAGGKIDMLICSDLMARGVDIPGVKYVISYEPPKFIKGYIHRAGRTGRAGVKGTAVTLVTATQATSFIQKLKDVKKTNVSEMKIDEEIYATRANDYKSALKQLQMNTEEERKSKIKNLKTMKTKKMSKSRKRKQKKQF</sequence>
<dbReference type="Gene3D" id="3.40.50.300">
    <property type="entry name" value="P-loop containing nucleotide triphosphate hydrolases"/>
    <property type="match status" value="2"/>
</dbReference>
<dbReference type="GO" id="GO:0003724">
    <property type="term" value="F:RNA helicase activity"/>
    <property type="evidence" value="ECO:0007669"/>
    <property type="project" value="UniProtKB-EC"/>
</dbReference>
<dbReference type="InterPro" id="IPR014001">
    <property type="entry name" value="Helicase_ATP-bd"/>
</dbReference>
<dbReference type="PROSITE" id="PS00039">
    <property type="entry name" value="DEAD_ATP_HELICASE"/>
    <property type="match status" value="1"/>
</dbReference>
<accession>A0A8I6RJI8</accession>
<dbReference type="Proteomes" id="UP000494040">
    <property type="component" value="Unassembled WGS sequence"/>
</dbReference>
<dbReference type="GO" id="GO:0016787">
    <property type="term" value="F:hydrolase activity"/>
    <property type="evidence" value="ECO:0007669"/>
    <property type="project" value="UniProtKB-KW"/>
</dbReference>